<accession>A0ABU7LNL6</accession>
<feature type="signal peptide" evidence="1">
    <location>
        <begin position="1"/>
        <end position="23"/>
    </location>
</feature>
<keyword evidence="1" id="KW-0732">Signal</keyword>
<feature type="chain" id="PRO_5047299263" evidence="1">
    <location>
        <begin position="24"/>
        <end position="164"/>
    </location>
</feature>
<feature type="domain" description="Pilus formation protein N-terminal" evidence="2">
    <location>
        <begin position="26"/>
        <end position="91"/>
    </location>
</feature>
<name>A0ABU7LNL6_9PROT</name>
<comment type="caution">
    <text evidence="3">The sequence shown here is derived from an EMBL/GenBank/DDBJ whole genome shotgun (WGS) entry which is preliminary data.</text>
</comment>
<dbReference type="RefSeq" id="WP_330198178.1">
    <property type="nucleotide sequence ID" value="NZ_JAZDRP010000002.1"/>
</dbReference>
<evidence type="ECO:0000259" key="2">
    <source>
        <dbReference type="Pfam" id="PF13629"/>
    </source>
</evidence>
<protein>
    <submittedName>
        <fullName evidence="3">Pilus assembly protein N-terminal domain-containing protein</fullName>
    </submittedName>
</protein>
<gene>
    <name evidence="3" type="ORF">V0U79_04000</name>
</gene>
<evidence type="ECO:0000313" key="4">
    <source>
        <dbReference type="Proteomes" id="UP001354971"/>
    </source>
</evidence>
<dbReference type="Pfam" id="PF13629">
    <property type="entry name" value="T2SS-T3SS_pil_N"/>
    <property type="match status" value="1"/>
</dbReference>
<keyword evidence="4" id="KW-1185">Reference proteome</keyword>
<sequence>MRKSLIALAALAALAAVPAVAVADQMLEVEHADVVRLPSSAYTVIVGNPAIADAVIHDRRTLIVTGRLFGRTNIIALDRAGRVIYAEDFVVGPSSDGQLVYQRGTSRVTMTCTPNCGPSPTVGDDPETFDALTGQQSTRIGIAGEAAAISEGSQSARNLEGGRQ</sequence>
<dbReference type="Proteomes" id="UP001354971">
    <property type="component" value="Unassembled WGS sequence"/>
</dbReference>
<evidence type="ECO:0000313" key="3">
    <source>
        <dbReference type="EMBL" id="MEE2525516.1"/>
    </source>
</evidence>
<organism evidence="3 4">
    <name type="scientific">Hyphobacterium lacteum</name>
    <dbReference type="NCBI Taxonomy" id="3116575"/>
    <lineage>
        <taxon>Bacteria</taxon>
        <taxon>Pseudomonadati</taxon>
        <taxon>Pseudomonadota</taxon>
        <taxon>Alphaproteobacteria</taxon>
        <taxon>Maricaulales</taxon>
        <taxon>Maricaulaceae</taxon>
        <taxon>Hyphobacterium</taxon>
    </lineage>
</organism>
<evidence type="ECO:0000256" key="1">
    <source>
        <dbReference type="SAM" id="SignalP"/>
    </source>
</evidence>
<dbReference type="EMBL" id="JAZDRP010000002">
    <property type="protein sequence ID" value="MEE2525516.1"/>
    <property type="molecule type" value="Genomic_DNA"/>
</dbReference>
<proteinExistence type="predicted"/>
<dbReference type="InterPro" id="IPR032789">
    <property type="entry name" value="T2SS-T3SS_pil_N"/>
</dbReference>
<reference evidence="3 4" key="1">
    <citation type="submission" date="2024-01" db="EMBL/GenBank/DDBJ databases">
        <title>Hyphobacterium bacterium isolated from marine sediment.</title>
        <authorList>
            <person name="Zhao S."/>
        </authorList>
    </citation>
    <scope>NUCLEOTIDE SEQUENCE [LARGE SCALE GENOMIC DNA]</scope>
    <source>
        <strain evidence="4">HN65</strain>
    </source>
</reference>